<dbReference type="GO" id="GO:0004865">
    <property type="term" value="F:protein serine/threonine phosphatase inhibitor activity"/>
    <property type="evidence" value="ECO:0007669"/>
    <property type="project" value="InterPro"/>
</dbReference>
<dbReference type="InterPro" id="IPR011107">
    <property type="entry name" value="PPI_Ypi1"/>
</dbReference>
<accession>A0A090MWP6</accession>
<evidence type="ECO:0000313" key="6">
    <source>
        <dbReference type="WBParaSite" id="SRAE_1000230500.1"/>
    </source>
</evidence>
<evidence type="ECO:0000313" key="4">
    <source>
        <dbReference type="EMBL" id="CEF64049.1"/>
    </source>
</evidence>
<reference evidence="4 5" key="1">
    <citation type="submission" date="2014-09" db="EMBL/GenBank/DDBJ databases">
        <authorList>
            <person name="Martin A.A."/>
        </authorList>
    </citation>
    <scope>NUCLEOTIDE SEQUENCE</scope>
    <source>
        <strain evidence="5">ED321</strain>
        <strain evidence="4">ED321 Heterogonic</strain>
    </source>
</reference>
<dbReference type="PANTHER" id="PTHR20835:SF0">
    <property type="entry name" value="E3 UBIQUITIN-PROTEIN LIGASE PPP1R11"/>
    <property type="match status" value="1"/>
</dbReference>
<dbReference type="STRING" id="34506.A0A090MWP6"/>
<feature type="compositionally biased region" description="Low complexity" evidence="3">
    <location>
        <begin position="1"/>
        <end position="21"/>
    </location>
</feature>
<dbReference type="CTD" id="36376414"/>
<dbReference type="WormBase" id="SRAE_1000230500">
    <property type="protein sequence ID" value="SRP00474"/>
    <property type="gene ID" value="WBGene00258919"/>
</dbReference>
<feature type="region of interest" description="Disordered" evidence="3">
    <location>
        <begin position="1"/>
        <end position="22"/>
    </location>
</feature>
<keyword evidence="5" id="KW-1185">Reference proteome</keyword>
<dbReference type="GO" id="GO:0008157">
    <property type="term" value="F:protein phosphatase 1 binding"/>
    <property type="evidence" value="ECO:0007669"/>
    <property type="project" value="TreeGrafter"/>
</dbReference>
<dbReference type="EMBL" id="LN609528">
    <property type="protein sequence ID" value="CEF64049.1"/>
    <property type="molecule type" value="Genomic_DNA"/>
</dbReference>
<dbReference type="PANTHER" id="PTHR20835">
    <property type="entry name" value="E3 UBIQUITIN-PROTEIN LIGASE PPP1R11-RELATED"/>
    <property type="match status" value="1"/>
</dbReference>
<reference evidence="6" key="2">
    <citation type="submission" date="2020-12" db="UniProtKB">
        <authorList>
            <consortium name="WormBaseParasite"/>
        </authorList>
    </citation>
    <scope>IDENTIFICATION</scope>
</reference>
<protein>
    <recommendedName>
        <fullName evidence="1">E3 ubiquitin-protein ligase PPP1R11</fullName>
    </recommendedName>
    <alternativeName>
        <fullName evidence="2">Protein phosphatase 1 regulatory subunit 11</fullName>
    </alternativeName>
</protein>
<dbReference type="RefSeq" id="XP_024503250.1">
    <property type="nucleotide sequence ID" value="XM_024649366.1"/>
</dbReference>
<organism evidence="4">
    <name type="scientific">Strongyloides ratti</name>
    <name type="common">Parasitic roundworm</name>
    <dbReference type="NCBI Taxonomy" id="34506"/>
    <lineage>
        <taxon>Eukaryota</taxon>
        <taxon>Metazoa</taxon>
        <taxon>Ecdysozoa</taxon>
        <taxon>Nematoda</taxon>
        <taxon>Chromadorea</taxon>
        <taxon>Rhabditida</taxon>
        <taxon>Tylenchina</taxon>
        <taxon>Panagrolaimomorpha</taxon>
        <taxon>Strongyloidoidea</taxon>
        <taxon>Strongyloididae</taxon>
        <taxon>Strongyloides</taxon>
    </lineage>
</organism>
<evidence type="ECO:0000313" key="5">
    <source>
        <dbReference type="Proteomes" id="UP000035682"/>
    </source>
</evidence>
<dbReference type="Proteomes" id="UP000035682">
    <property type="component" value="Unplaced"/>
</dbReference>
<evidence type="ECO:0000256" key="3">
    <source>
        <dbReference type="SAM" id="MobiDB-lite"/>
    </source>
</evidence>
<dbReference type="GeneID" id="36376414"/>
<name>A0A090MWP6_STRRB</name>
<dbReference type="WBParaSite" id="SRAE_1000230500.1">
    <property type="protein sequence ID" value="SRAE_1000230500.1"/>
    <property type="gene ID" value="WBGene00258919"/>
</dbReference>
<dbReference type="Pfam" id="PF07491">
    <property type="entry name" value="PPI_Ypi1"/>
    <property type="match status" value="1"/>
</dbReference>
<dbReference type="OrthoDB" id="307488at2759"/>
<gene>
    <name evidence="4 6 7" type="ORF">SRAE_1000230500</name>
</gene>
<evidence type="ECO:0000256" key="1">
    <source>
        <dbReference type="ARBA" id="ARBA00021994"/>
    </source>
</evidence>
<proteinExistence type="predicted"/>
<evidence type="ECO:0000256" key="2">
    <source>
        <dbReference type="ARBA" id="ARBA00031039"/>
    </source>
</evidence>
<evidence type="ECO:0000313" key="7">
    <source>
        <dbReference type="WormBase" id="SRAE_1000230500"/>
    </source>
</evidence>
<dbReference type="GO" id="GO:0005634">
    <property type="term" value="C:nucleus"/>
    <property type="evidence" value="ECO:0007669"/>
    <property type="project" value="TreeGrafter"/>
</dbReference>
<sequence>MEENYSSTSTNTFRSHTTTVTELEQNQEPLILRLKPVPKEKEEELHVTWDANVVNNEHLGRRKSNCCCIYVPPREWDKPETRKRNEYETEFCRGHTEINLFNVNENKEEQCA</sequence>
<dbReference type="AlphaFoldDB" id="A0A090MWP6"/>